<dbReference type="AlphaFoldDB" id="A0A0A9XDP4"/>
<evidence type="ECO:0000313" key="2">
    <source>
        <dbReference type="EMBL" id="JAG16933.1"/>
    </source>
</evidence>
<organism evidence="2">
    <name type="scientific">Lygus hesperus</name>
    <name type="common">Western plant bug</name>
    <dbReference type="NCBI Taxonomy" id="30085"/>
    <lineage>
        <taxon>Eukaryota</taxon>
        <taxon>Metazoa</taxon>
        <taxon>Ecdysozoa</taxon>
        <taxon>Arthropoda</taxon>
        <taxon>Hexapoda</taxon>
        <taxon>Insecta</taxon>
        <taxon>Pterygota</taxon>
        <taxon>Neoptera</taxon>
        <taxon>Paraneoptera</taxon>
        <taxon>Hemiptera</taxon>
        <taxon>Heteroptera</taxon>
        <taxon>Panheteroptera</taxon>
        <taxon>Cimicomorpha</taxon>
        <taxon>Miridae</taxon>
        <taxon>Mirini</taxon>
        <taxon>Lygus</taxon>
    </lineage>
</organism>
<sequence length="130" mass="14356">MECEGYWLALLICVVSALKKEEKCNEKHLGPWEEPMEKPDIPPALMASKLNGKPVANTVKTKFNEIMKTVSTVIPKHFKARSVKLDKITASGGQIIGLKKACSNPKSLSVTSDDSGTLHVRFTVDLKVYK</sequence>
<dbReference type="EMBL" id="GBRD01013999">
    <property type="protein sequence ID" value="JAG51827.1"/>
    <property type="molecule type" value="Transcribed_RNA"/>
</dbReference>
<dbReference type="EMBL" id="GBHO01026671">
    <property type="protein sequence ID" value="JAG16933.1"/>
    <property type="molecule type" value="Transcribed_RNA"/>
</dbReference>
<evidence type="ECO:0000256" key="1">
    <source>
        <dbReference type="SAM" id="SignalP"/>
    </source>
</evidence>
<name>A0A0A9XDP4_LYGHE</name>
<accession>A0A0A9XDP4</accession>
<proteinExistence type="predicted"/>
<feature type="signal peptide" evidence="1">
    <location>
        <begin position="1"/>
        <end position="17"/>
    </location>
</feature>
<reference evidence="2" key="2">
    <citation type="submission" date="2014-07" db="EMBL/GenBank/DDBJ databases">
        <authorList>
            <person name="Hull J."/>
        </authorList>
    </citation>
    <scope>NUCLEOTIDE SEQUENCE</scope>
</reference>
<reference evidence="3" key="3">
    <citation type="submission" date="2014-09" db="EMBL/GenBank/DDBJ databases">
        <authorList>
            <person name="Magalhaes I.L.F."/>
            <person name="Oliveira U."/>
            <person name="Santos F.R."/>
            <person name="Vidigal T.H.D.A."/>
            <person name="Brescovit A.D."/>
            <person name="Santos A.J."/>
        </authorList>
    </citation>
    <scope>NUCLEOTIDE SEQUENCE</scope>
</reference>
<gene>
    <name evidence="2" type="primary">INV1</name>
    <name evidence="2" type="ORF">CM83_99477</name>
</gene>
<protein>
    <submittedName>
        <fullName evidence="2">Invertase</fullName>
    </submittedName>
</protein>
<feature type="chain" id="PRO_5015033847" evidence="1">
    <location>
        <begin position="18"/>
        <end position="130"/>
    </location>
</feature>
<keyword evidence="1" id="KW-0732">Signal</keyword>
<evidence type="ECO:0000313" key="3">
    <source>
        <dbReference type="EMBL" id="JAG51827.1"/>
    </source>
</evidence>
<reference evidence="2" key="1">
    <citation type="journal article" date="2014" name="PLoS ONE">
        <title>Transcriptome-Based Identification of ABC Transporters in the Western Tarnished Plant Bug Lygus hesperus.</title>
        <authorList>
            <person name="Hull J.J."/>
            <person name="Chaney K."/>
            <person name="Geib S.M."/>
            <person name="Fabrick J.A."/>
            <person name="Brent C.S."/>
            <person name="Walsh D."/>
            <person name="Lavine L.C."/>
        </authorList>
    </citation>
    <scope>NUCLEOTIDE SEQUENCE</scope>
</reference>